<protein>
    <recommendedName>
        <fullName evidence="5">G domain-containing protein</fullName>
    </recommendedName>
</protein>
<name>A0A1G5SF56_9PROT</name>
<dbReference type="Pfam" id="PF01926">
    <property type="entry name" value="MMR_HSR1"/>
    <property type="match status" value="1"/>
</dbReference>
<comment type="subcellular location">
    <subcellularLocation>
        <location evidence="1">Membrane</location>
        <topology evidence="1">Multi-pass membrane protein</topology>
    </subcellularLocation>
</comment>
<keyword evidence="2" id="KW-0812">Transmembrane</keyword>
<dbReference type="CDD" id="cd00882">
    <property type="entry name" value="Ras_like_GTPase"/>
    <property type="match status" value="1"/>
</dbReference>
<sequence length="415" mass="45766">MSYLDYFRNWQEQWGKLQSLLLQPAVDEGELEASLRAARQQLPPPVLWLLGKTQSGKTSIIRALTGSETAQIGNGFQPCTRHSRFYDFPETAPIVRFLDTRGIGEVDYDPAEDIEYCDQQAHLLLVVMKAADIEQQEILSVVGDIRRQHPQWPLLIVQTSLHELYPEATGHILPWPYALKPWPESIPSELRRALLAQRAAAASLSGDAPVYWVPVDLTLPEDGLVPSNYGLEALWQAIEALLPLGLQQQLSGEQAVRDLYARAAHQQTVGYAFAAAGLGALPVVDLVAVTALQAKLLHSLAVLYRQRWDSRAVSEFVGLLGTGVATAYLSKMVGRTLTKLIPFVGQTVGAAWGAGASGAATYALGKASIYFFEQRKQGLNVDPEMLRRIYAESLEAGRVILSERLRTTVDRNAKE</sequence>
<dbReference type="SUPFAM" id="SSF52540">
    <property type="entry name" value="P-loop containing nucleoside triphosphate hydrolases"/>
    <property type="match status" value="1"/>
</dbReference>
<dbReference type="RefSeq" id="WP_245654737.1">
    <property type="nucleotide sequence ID" value="NZ_FMWO01000049.1"/>
</dbReference>
<keyword evidence="7" id="KW-1185">Reference proteome</keyword>
<reference evidence="6 7" key="1">
    <citation type="submission" date="2016-10" db="EMBL/GenBank/DDBJ databases">
        <authorList>
            <person name="de Groot N.N."/>
        </authorList>
    </citation>
    <scope>NUCLEOTIDE SEQUENCE [LARGE SCALE GENOMIC DNA]</scope>
    <source>
        <strain evidence="6">1</strain>
    </source>
</reference>
<proteinExistence type="predicted"/>
<dbReference type="AlphaFoldDB" id="A0A1G5SF56"/>
<dbReference type="GO" id="GO:0016020">
    <property type="term" value="C:membrane"/>
    <property type="evidence" value="ECO:0007669"/>
    <property type="project" value="UniProtKB-SubCell"/>
</dbReference>
<dbReference type="Proteomes" id="UP000198729">
    <property type="component" value="Unassembled WGS sequence"/>
</dbReference>
<evidence type="ECO:0000256" key="4">
    <source>
        <dbReference type="ARBA" id="ARBA00023136"/>
    </source>
</evidence>
<organism evidence="6 7">
    <name type="scientific">Nitrosomonas mobilis</name>
    <dbReference type="NCBI Taxonomy" id="51642"/>
    <lineage>
        <taxon>Bacteria</taxon>
        <taxon>Pseudomonadati</taxon>
        <taxon>Pseudomonadota</taxon>
        <taxon>Betaproteobacteria</taxon>
        <taxon>Nitrosomonadales</taxon>
        <taxon>Nitrosomonadaceae</taxon>
        <taxon>Nitrosomonas</taxon>
    </lineage>
</organism>
<dbReference type="GO" id="GO:0005525">
    <property type="term" value="F:GTP binding"/>
    <property type="evidence" value="ECO:0007669"/>
    <property type="project" value="InterPro"/>
</dbReference>
<dbReference type="InterPro" id="IPR006073">
    <property type="entry name" value="GTP-bd"/>
</dbReference>
<dbReference type="InterPro" id="IPR027417">
    <property type="entry name" value="P-loop_NTPase"/>
</dbReference>
<dbReference type="Pfam" id="PF05128">
    <property type="entry name" value="DUF697"/>
    <property type="match status" value="1"/>
</dbReference>
<evidence type="ECO:0000256" key="3">
    <source>
        <dbReference type="ARBA" id="ARBA00022989"/>
    </source>
</evidence>
<evidence type="ECO:0000313" key="7">
    <source>
        <dbReference type="Proteomes" id="UP000198729"/>
    </source>
</evidence>
<keyword evidence="4" id="KW-0472">Membrane</keyword>
<evidence type="ECO:0000313" key="6">
    <source>
        <dbReference type="EMBL" id="SCZ85835.1"/>
    </source>
</evidence>
<evidence type="ECO:0000259" key="5">
    <source>
        <dbReference type="Pfam" id="PF01926"/>
    </source>
</evidence>
<accession>A0A1G5SF56</accession>
<dbReference type="Gene3D" id="3.40.50.300">
    <property type="entry name" value="P-loop containing nucleotide triphosphate hydrolases"/>
    <property type="match status" value="1"/>
</dbReference>
<evidence type="ECO:0000256" key="2">
    <source>
        <dbReference type="ARBA" id="ARBA00022692"/>
    </source>
</evidence>
<dbReference type="STRING" id="51642.NSMM_410070"/>
<dbReference type="InterPro" id="IPR021147">
    <property type="entry name" value="DUF697"/>
</dbReference>
<dbReference type="EMBL" id="FMWO01000049">
    <property type="protein sequence ID" value="SCZ85835.1"/>
    <property type="molecule type" value="Genomic_DNA"/>
</dbReference>
<gene>
    <name evidence="6" type="ORF">NSMM_410070</name>
</gene>
<keyword evidence="3" id="KW-1133">Transmembrane helix</keyword>
<evidence type="ECO:0000256" key="1">
    <source>
        <dbReference type="ARBA" id="ARBA00004141"/>
    </source>
</evidence>
<feature type="domain" description="G" evidence="5">
    <location>
        <begin position="49"/>
        <end position="142"/>
    </location>
</feature>